<feature type="non-terminal residue" evidence="2">
    <location>
        <position position="1"/>
    </location>
</feature>
<dbReference type="GO" id="GO:0000271">
    <property type="term" value="P:polysaccharide biosynthetic process"/>
    <property type="evidence" value="ECO:0007669"/>
    <property type="project" value="TreeGrafter"/>
</dbReference>
<dbReference type="InterPro" id="IPR015422">
    <property type="entry name" value="PyrdxlP-dep_Trfase_small"/>
</dbReference>
<dbReference type="PANTHER" id="PTHR30244">
    <property type="entry name" value="TRANSAMINASE"/>
    <property type="match status" value="1"/>
</dbReference>
<dbReference type="InterPro" id="IPR015424">
    <property type="entry name" value="PyrdxlP-dep_Trfase"/>
</dbReference>
<organism evidence="2">
    <name type="scientific">marine sediment metagenome</name>
    <dbReference type="NCBI Taxonomy" id="412755"/>
    <lineage>
        <taxon>unclassified sequences</taxon>
        <taxon>metagenomes</taxon>
        <taxon>ecological metagenomes</taxon>
    </lineage>
</organism>
<evidence type="ECO:0000313" key="2">
    <source>
        <dbReference type="EMBL" id="GAJ20689.1"/>
    </source>
</evidence>
<dbReference type="GO" id="GO:0030170">
    <property type="term" value="F:pyridoxal phosphate binding"/>
    <property type="evidence" value="ECO:0007669"/>
    <property type="project" value="TreeGrafter"/>
</dbReference>
<dbReference type="InterPro" id="IPR000653">
    <property type="entry name" value="DegT/StrS_aminotransferase"/>
</dbReference>
<keyword evidence="1" id="KW-0663">Pyridoxal phosphate</keyword>
<dbReference type="SUPFAM" id="SSF53383">
    <property type="entry name" value="PLP-dependent transferases"/>
    <property type="match status" value="1"/>
</dbReference>
<dbReference type="Pfam" id="PF01041">
    <property type="entry name" value="DegT_DnrJ_EryC1"/>
    <property type="match status" value="1"/>
</dbReference>
<evidence type="ECO:0000256" key="1">
    <source>
        <dbReference type="ARBA" id="ARBA00022898"/>
    </source>
</evidence>
<protein>
    <recommendedName>
        <fullName evidence="3">Transcriptional regulator</fullName>
    </recommendedName>
</protein>
<dbReference type="Gene3D" id="3.90.1150.10">
    <property type="entry name" value="Aspartate Aminotransferase, domain 1"/>
    <property type="match status" value="1"/>
</dbReference>
<name>X1UT92_9ZZZZ</name>
<dbReference type="GO" id="GO:0008483">
    <property type="term" value="F:transaminase activity"/>
    <property type="evidence" value="ECO:0007669"/>
    <property type="project" value="TreeGrafter"/>
</dbReference>
<sequence>EKRRQNAAVYDSIFADSPVRPPKLDANNVSIYHQYTVTVPERDKLQKFLAENNIGSAIFYPKPLHLQDCFSELGYRPGDLPIAERLCNEVLSLPIYPELAPDQVECVANTVLKF</sequence>
<dbReference type="AlphaFoldDB" id="X1UT92"/>
<gene>
    <name evidence="2" type="ORF">S12H4_61475</name>
</gene>
<dbReference type="PANTHER" id="PTHR30244:SF36">
    <property type="entry name" value="3-OXO-GLUCOSE-6-PHOSPHATE:GLUTAMATE AMINOTRANSFERASE"/>
    <property type="match status" value="1"/>
</dbReference>
<dbReference type="EMBL" id="BARW01040818">
    <property type="protein sequence ID" value="GAJ20689.1"/>
    <property type="molecule type" value="Genomic_DNA"/>
</dbReference>
<comment type="caution">
    <text evidence="2">The sequence shown here is derived from an EMBL/GenBank/DDBJ whole genome shotgun (WGS) entry which is preliminary data.</text>
</comment>
<evidence type="ECO:0008006" key="3">
    <source>
        <dbReference type="Google" id="ProtNLM"/>
    </source>
</evidence>
<accession>X1UT92</accession>
<proteinExistence type="predicted"/>
<feature type="non-terminal residue" evidence="2">
    <location>
        <position position="114"/>
    </location>
</feature>
<reference evidence="2" key="1">
    <citation type="journal article" date="2014" name="Front. Microbiol.">
        <title>High frequency of phylogenetically diverse reductive dehalogenase-homologous genes in deep subseafloor sedimentary metagenomes.</title>
        <authorList>
            <person name="Kawai M."/>
            <person name="Futagami T."/>
            <person name="Toyoda A."/>
            <person name="Takaki Y."/>
            <person name="Nishi S."/>
            <person name="Hori S."/>
            <person name="Arai W."/>
            <person name="Tsubouchi T."/>
            <person name="Morono Y."/>
            <person name="Uchiyama I."/>
            <person name="Ito T."/>
            <person name="Fujiyama A."/>
            <person name="Inagaki F."/>
            <person name="Takami H."/>
        </authorList>
    </citation>
    <scope>NUCLEOTIDE SEQUENCE</scope>
    <source>
        <strain evidence="2">Expedition CK06-06</strain>
    </source>
</reference>